<gene>
    <name evidence="3" type="ORF">ACFP3J_32845</name>
</gene>
<comment type="caution">
    <text evidence="3">The sequence shown here is derived from an EMBL/GenBank/DDBJ whole genome shotgun (WGS) entry which is preliminary data.</text>
</comment>
<name>A0ABW0WVE8_STRNO</name>
<keyword evidence="2" id="KW-0472">Membrane</keyword>
<dbReference type="RefSeq" id="WP_382467005.1">
    <property type="nucleotide sequence ID" value="NZ_JBHSOE010000089.1"/>
</dbReference>
<dbReference type="EMBL" id="JBHSOE010000089">
    <property type="protein sequence ID" value="MFC5660241.1"/>
    <property type="molecule type" value="Genomic_DNA"/>
</dbReference>
<keyword evidence="2" id="KW-0812">Transmembrane</keyword>
<proteinExistence type="predicted"/>
<keyword evidence="4" id="KW-1185">Reference proteome</keyword>
<feature type="compositionally biased region" description="Polar residues" evidence="1">
    <location>
        <begin position="1"/>
        <end position="10"/>
    </location>
</feature>
<dbReference type="Proteomes" id="UP001596065">
    <property type="component" value="Unassembled WGS sequence"/>
</dbReference>
<evidence type="ECO:0000313" key="4">
    <source>
        <dbReference type="Proteomes" id="UP001596065"/>
    </source>
</evidence>
<evidence type="ECO:0000313" key="3">
    <source>
        <dbReference type="EMBL" id="MFC5660241.1"/>
    </source>
</evidence>
<protein>
    <submittedName>
        <fullName evidence="3">Uncharacterized protein</fullName>
    </submittedName>
</protein>
<accession>A0ABW0WVE8</accession>
<feature type="transmembrane region" description="Helical" evidence="2">
    <location>
        <begin position="77"/>
        <end position="97"/>
    </location>
</feature>
<feature type="transmembrane region" description="Helical" evidence="2">
    <location>
        <begin position="104"/>
        <end position="123"/>
    </location>
</feature>
<evidence type="ECO:0000256" key="1">
    <source>
        <dbReference type="SAM" id="MobiDB-lite"/>
    </source>
</evidence>
<evidence type="ECO:0000256" key="2">
    <source>
        <dbReference type="SAM" id="Phobius"/>
    </source>
</evidence>
<keyword evidence="2" id="KW-1133">Transmembrane helix</keyword>
<sequence length="125" mass="12453">MSTSPANSQGHHPIPNTANPAALSAINGIGVPQAHHHADNGPQAIPHPQPPQNPHLQQPQGPAASGGPTPLLGLRSAIILMLGVLVGTGAAVLTYLAQHDGATAILAGGTAFAGAVLFFHTIIAT</sequence>
<organism evidence="3 4">
    <name type="scientific">Streptomyces nogalater</name>
    <dbReference type="NCBI Taxonomy" id="38314"/>
    <lineage>
        <taxon>Bacteria</taxon>
        <taxon>Bacillati</taxon>
        <taxon>Actinomycetota</taxon>
        <taxon>Actinomycetes</taxon>
        <taxon>Kitasatosporales</taxon>
        <taxon>Streptomycetaceae</taxon>
        <taxon>Streptomyces</taxon>
    </lineage>
</organism>
<feature type="region of interest" description="Disordered" evidence="1">
    <location>
        <begin position="1"/>
        <end position="68"/>
    </location>
</feature>
<reference evidence="4" key="1">
    <citation type="journal article" date="2019" name="Int. J. Syst. Evol. Microbiol.">
        <title>The Global Catalogue of Microorganisms (GCM) 10K type strain sequencing project: providing services to taxonomists for standard genome sequencing and annotation.</title>
        <authorList>
            <consortium name="The Broad Institute Genomics Platform"/>
            <consortium name="The Broad Institute Genome Sequencing Center for Infectious Disease"/>
            <person name="Wu L."/>
            <person name="Ma J."/>
        </authorList>
    </citation>
    <scope>NUCLEOTIDE SEQUENCE [LARGE SCALE GENOMIC DNA]</scope>
    <source>
        <strain evidence="4">KCTC 5701</strain>
    </source>
</reference>